<evidence type="ECO:0000256" key="1">
    <source>
        <dbReference type="SAM" id="Phobius"/>
    </source>
</evidence>
<sequence length="125" mass="13188">MVRIDVQGASIDPFLDDGDTFTSVFNALFIIIPVIIVGMVVLMIVLAVLNARRLRSKGINPLATEAEIVADAVRGSAAQRSAAQPVARPAQTLEARLAEIEQLHAAGKITSAERDAARASVLGTL</sequence>
<dbReference type="RefSeq" id="WP_377135302.1">
    <property type="nucleotide sequence ID" value="NZ_JBHSFI010000004.1"/>
</dbReference>
<keyword evidence="3" id="KW-1185">Reference proteome</keyword>
<feature type="transmembrane region" description="Helical" evidence="1">
    <location>
        <begin position="24"/>
        <end position="49"/>
    </location>
</feature>
<dbReference type="Proteomes" id="UP001596011">
    <property type="component" value="Unassembled WGS sequence"/>
</dbReference>
<keyword evidence="1" id="KW-1133">Transmembrane helix</keyword>
<gene>
    <name evidence="2" type="ORF">ACFO6V_11170</name>
</gene>
<proteinExistence type="predicted"/>
<evidence type="ECO:0008006" key="4">
    <source>
        <dbReference type="Google" id="ProtNLM"/>
    </source>
</evidence>
<keyword evidence="1" id="KW-0472">Membrane</keyword>
<reference evidence="3" key="1">
    <citation type="journal article" date="2019" name="Int. J. Syst. Evol. Microbiol.">
        <title>The Global Catalogue of Microorganisms (GCM) 10K type strain sequencing project: providing services to taxonomists for standard genome sequencing and annotation.</title>
        <authorList>
            <consortium name="The Broad Institute Genomics Platform"/>
            <consortium name="The Broad Institute Genome Sequencing Center for Infectious Disease"/>
            <person name="Wu L."/>
            <person name="Ma J."/>
        </authorList>
    </citation>
    <scope>NUCLEOTIDE SEQUENCE [LARGE SCALE GENOMIC DNA]</scope>
    <source>
        <strain evidence="3">CCUG 42722</strain>
    </source>
</reference>
<protein>
    <recommendedName>
        <fullName evidence="4">Oligomerization/nucleic acid binding protein</fullName>
    </recommendedName>
</protein>
<evidence type="ECO:0000313" key="3">
    <source>
        <dbReference type="Proteomes" id="UP001596011"/>
    </source>
</evidence>
<evidence type="ECO:0000313" key="2">
    <source>
        <dbReference type="EMBL" id="MFC4628797.1"/>
    </source>
</evidence>
<name>A0ABV9HG42_9MICO</name>
<comment type="caution">
    <text evidence="2">The sequence shown here is derived from an EMBL/GenBank/DDBJ whole genome shotgun (WGS) entry which is preliminary data.</text>
</comment>
<keyword evidence="1" id="KW-0812">Transmembrane</keyword>
<organism evidence="2 3">
    <name type="scientific">Promicromonospora alba</name>
    <dbReference type="NCBI Taxonomy" id="1616110"/>
    <lineage>
        <taxon>Bacteria</taxon>
        <taxon>Bacillati</taxon>
        <taxon>Actinomycetota</taxon>
        <taxon>Actinomycetes</taxon>
        <taxon>Micrococcales</taxon>
        <taxon>Promicromonosporaceae</taxon>
        <taxon>Promicromonospora</taxon>
    </lineage>
</organism>
<dbReference type="EMBL" id="JBHSFI010000004">
    <property type="protein sequence ID" value="MFC4628797.1"/>
    <property type="molecule type" value="Genomic_DNA"/>
</dbReference>
<accession>A0ABV9HG42</accession>